<evidence type="ECO:0000256" key="22">
    <source>
        <dbReference type="ARBA" id="ARBA00023316"/>
    </source>
</evidence>
<comment type="subcellular location">
    <subcellularLocation>
        <location evidence="1">Cell inner membrane</location>
        <topology evidence="1">Single-pass type II membrane protein</topology>
    </subcellularLocation>
</comment>
<keyword evidence="13 27" id="KW-0812">Transmembrane</keyword>
<comment type="similarity">
    <text evidence="3">In the C-terminal section; belongs to the transpeptidase family.</text>
</comment>
<keyword evidence="14" id="KW-0378">Hydrolase</keyword>
<dbReference type="UniPathway" id="UPA00219"/>
<comment type="catalytic activity">
    <reaction evidence="23">
        <text>Preferential cleavage: (Ac)2-L-Lys-D-Ala-|-D-Ala. Also transpeptidation of peptidyl-alanyl moieties that are N-acyl substituents of D-alanine.</text>
        <dbReference type="EC" id="3.4.16.4"/>
    </reaction>
</comment>
<dbReference type="RefSeq" id="WP_163097164.1">
    <property type="nucleotide sequence ID" value="NZ_CP127523.1"/>
</dbReference>
<evidence type="ECO:0000256" key="26">
    <source>
        <dbReference type="ARBA" id="ARBA00060592"/>
    </source>
</evidence>
<evidence type="ECO:0000256" key="17">
    <source>
        <dbReference type="ARBA" id="ARBA00022984"/>
    </source>
</evidence>
<keyword evidence="8" id="KW-0997">Cell inner membrane</keyword>
<evidence type="ECO:0000256" key="24">
    <source>
        <dbReference type="ARBA" id="ARBA00044770"/>
    </source>
</evidence>
<accession>A0A845UK69</accession>
<dbReference type="InterPro" id="IPR001460">
    <property type="entry name" value="PCN-bd_Tpept"/>
</dbReference>
<feature type="domain" description="Glycosyl transferase family 51" evidence="29">
    <location>
        <begin position="74"/>
        <end position="252"/>
    </location>
</feature>
<dbReference type="PANTHER" id="PTHR32282">
    <property type="entry name" value="BINDING PROTEIN TRANSPEPTIDASE, PUTATIVE-RELATED"/>
    <property type="match status" value="1"/>
</dbReference>
<evidence type="ECO:0000259" key="30">
    <source>
        <dbReference type="Pfam" id="PF17092"/>
    </source>
</evidence>
<evidence type="ECO:0000256" key="2">
    <source>
        <dbReference type="ARBA" id="ARBA00004752"/>
    </source>
</evidence>
<evidence type="ECO:0000256" key="1">
    <source>
        <dbReference type="ARBA" id="ARBA00004249"/>
    </source>
</evidence>
<dbReference type="InterPro" id="IPR012340">
    <property type="entry name" value="NA-bd_OB-fold"/>
</dbReference>
<keyword evidence="20" id="KW-0046">Antibiotic resistance</keyword>
<dbReference type="Gene3D" id="2.40.50.140">
    <property type="entry name" value="Nucleic acid-binding proteins"/>
    <property type="match status" value="1"/>
</dbReference>
<dbReference type="GO" id="GO:0008658">
    <property type="term" value="F:penicillin binding"/>
    <property type="evidence" value="ECO:0007669"/>
    <property type="project" value="InterPro"/>
</dbReference>
<dbReference type="PANTHER" id="PTHR32282:SF27">
    <property type="entry name" value="PENICILLIN-BINDING PROTEIN 1A"/>
    <property type="match status" value="1"/>
</dbReference>
<comment type="pathway">
    <text evidence="2">Cell wall biogenesis; peptidoglycan biosynthesis.</text>
</comment>
<dbReference type="InterPro" id="IPR001264">
    <property type="entry name" value="Glyco_trans_51"/>
</dbReference>
<keyword evidence="21" id="KW-0511">Multifunctional enzyme</keyword>
<dbReference type="GO" id="GO:0009252">
    <property type="term" value="P:peptidoglycan biosynthetic process"/>
    <property type="evidence" value="ECO:0007669"/>
    <property type="project" value="UniProtKB-UniPathway"/>
</dbReference>
<evidence type="ECO:0000256" key="23">
    <source>
        <dbReference type="ARBA" id="ARBA00034000"/>
    </source>
</evidence>
<evidence type="ECO:0000256" key="10">
    <source>
        <dbReference type="ARBA" id="ARBA00022670"/>
    </source>
</evidence>
<name>A0A845UK69_9PROT</name>
<dbReference type="GO" id="GO:0005886">
    <property type="term" value="C:plasma membrane"/>
    <property type="evidence" value="ECO:0007669"/>
    <property type="project" value="UniProtKB-SubCell"/>
</dbReference>
<evidence type="ECO:0000256" key="7">
    <source>
        <dbReference type="ARBA" id="ARBA00022475"/>
    </source>
</evidence>
<dbReference type="NCBIfam" id="TIGR02074">
    <property type="entry name" value="PBP_1a_fam"/>
    <property type="match status" value="1"/>
</dbReference>
<reference evidence="31" key="1">
    <citation type="submission" date="2019-11" db="EMBL/GenBank/DDBJ databases">
        <title>Acidithiobacillus ferrianus sp. nov.: a facultatively anaerobic and extremely acidophilic chemolithoautotroph.</title>
        <authorList>
            <person name="Norris P.R."/>
            <person name="Falagan C."/>
            <person name="Moya-Beltran A."/>
            <person name="Castro M."/>
            <person name="Quatrini R."/>
            <person name="Johnson D.B."/>
        </authorList>
    </citation>
    <scope>NUCLEOTIDE SEQUENCE [LARGE SCALE GENOMIC DNA]</scope>
    <source>
        <strain evidence="31">MG</strain>
    </source>
</reference>
<dbReference type="InterPro" id="IPR012338">
    <property type="entry name" value="Beta-lactam/transpept-like"/>
</dbReference>
<evidence type="ECO:0000256" key="3">
    <source>
        <dbReference type="ARBA" id="ARBA00007090"/>
    </source>
</evidence>
<dbReference type="Pfam" id="PF17092">
    <property type="entry name" value="PCB_OB"/>
    <property type="match status" value="1"/>
</dbReference>
<dbReference type="Pfam" id="PF00912">
    <property type="entry name" value="Transgly"/>
    <property type="match status" value="1"/>
</dbReference>
<dbReference type="EC" id="3.4.16.4" evidence="5"/>
<dbReference type="InterPro" id="IPR031376">
    <property type="entry name" value="PCB_OB"/>
</dbReference>
<dbReference type="Gene3D" id="3.40.710.10">
    <property type="entry name" value="DD-peptidase/beta-lactamase superfamily"/>
    <property type="match status" value="1"/>
</dbReference>
<dbReference type="Gene3D" id="1.10.3810.10">
    <property type="entry name" value="Biosynthetic peptidoglycan transglycosylase-like"/>
    <property type="match status" value="1"/>
</dbReference>
<evidence type="ECO:0000256" key="4">
    <source>
        <dbReference type="ARBA" id="ARBA00007739"/>
    </source>
</evidence>
<dbReference type="GO" id="GO:0008955">
    <property type="term" value="F:peptidoglycan glycosyltransferase activity"/>
    <property type="evidence" value="ECO:0007669"/>
    <property type="project" value="UniProtKB-EC"/>
</dbReference>
<dbReference type="FunFam" id="1.10.3810.10:FF:000003">
    <property type="entry name" value="Penicillin-binding protein 1a"/>
    <property type="match status" value="1"/>
</dbReference>
<evidence type="ECO:0000256" key="9">
    <source>
        <dbReference type="ARBA" id="ARBA00022645"/>
    </source>
</evidence>
<protein>
    <recommendedName>
        <fullName evidence="6">Penicillin-binding protein 1A</fullName>
        <ecNumber evidence="24">2.4.99.28</ecNumber>
        <ecNumber evidence="5">3.4.16.4</ecNumber>
    </recommendedName>
</protein>
<sequence>MAQAHVPRARSKQPQRPRRPHYGRWILLILLLILINIGIGAGIYVYRIWQTLPPVHELKEWHPDEPLRIYAANGALLQEVGPQMRYALPIDQIPVQLQDAFIAAENSRFYSDNFLYYPVSFPGILRAAVVDLIHMAPVQGASTIPEQVARNFYLTPQKTISRKVAEILLAYKLAGHFTHTQILELYLNKIYLGQGAYGVQAAARTYYGKNVDQLTLGEMATIAGLPPAPSFLNPVVNPGLAKKRRAYVLSRMEKRGYISADEAAKANAEPILSRYHAAATNSAPYVTNWVANWLSQQFGSDFTYRSGLKVYTTILPQNQQAADEAVSIGLENYSMGLTSMVSKSYRGPIAQLTGSALQAALAGKRPDVLPPHDPANLKWGVVIRATAKNATVSLEGQQNVTLTLPDVRWARPRVGAPEPRTVNAVLHGGDLIWLRPYVHAVTAGAGHEWGTNVWSSAGKNAGWQLTQIPRVQGALVSLDSHTGAIHALVGGFSYELSHFDRAVFAYRQPGSGFKPFVYAAAMDAPALLASGKSTYMTPQTPIPDTPLSITLPTGQVYTPTNYSNQFSNTPIPVWSNLAYSHNVPSVRILMDIGIPYAAQYVQRFGFPASQIPQVPSMVLGAGDYTPLQLARAYAVFSSGGFLPKPYLITKIINSRGTQISLMNCPLGYTPPPQQTVVPPGVAYLLTEMMQQVVKIGTGVAAQSLGRNDIAGKTGTTNHENNAWFNGFSPHITTSVWVGYDDNRTMGRWAAGAREALPIWIHYMRTAMAGSPATGFFRPPSVTGPTISGGSNVIGVSDYLAGYPPVTAPTASTESGAGESLGDTLINTIKSLF</sequence>
<dbReference type="AlphaFoldDB" id="A0A845UK69"/>
<keyword evidence="9" id="KW-0121">Carboxypeptidase</keyword>
<evidence type="ECO:0000256" key="16">
    <source>
        <dbReference type="ARBA" id="ARBA00022968"/>
    </source>
</evidence>
<evidence type="ECO:0000256" key="13">
    <source>
        <dbReference type="ARBA" id="ARBA00022692"/>
    </source>
</evidence>
<dbReference type="InterPro" id="IPR023346">
    <property type="entry name" value="Lysozyme-like_dom_sf"/>
</dbReference>
<evidence type="ECO:0000256" key="21">
    <source>
        <dbReference type="ARBA" id="ARBA00023268"/>
    </source>
</evidence>
<dbReference type="GO" id="GO:0008360">
    <property type="term" value="P:regulation of cell shape"/>
    <property type="evidence" value="ECO:0007669"/>
    <property type="project" value="UniProtKB-KW"/>
</dbReference>
<evidence type="ECO:0000256" key="12">
    <source>
        <dbReference type="ARBA" id="ARBA00022679"/>
    </source>
</evidence>
<organism evidence="31">
    <name type="scientific">Acidithiobacillus ferrianus</name>
    <dbReference type="NCBI Taxonomy" id="2678518"/>
    <lineage>
        <taxon>Bacteria</taxon>
        <taxon>Pseudomonadati</taxon>
        <taxon>Pseudomonadota</taxon>
        <taxon>Acidithiobacillia</taxon>
        <taxon>Acidithiobacillales</taxon>
        <taxon>Acidithiobacillaceae</taxon>
        <taxon>Acidithiobacillus</taxon>
    </lineage>
</organism>
<dbReference type="GO" id="GO:0009002">
    <property type="term" value="F:serine-type D-Ala-D-Ala carboxypeptidase activity"/>
    <property type="evidence" value="ECO:0007669"/>
    <property type="project" value="UniProtKB-EC"/>
</dbReference>
<evidence type="ECO:0000256" key="8">
    <source>
        <dbReference type="ARBA" id="ARBA00022519"/>
    </source>
</evidence>
<comment type="catalytic activity">
    <reaction evidence="25">
        <text>[GlcNAc-(1-&gt;4)-Mur2Ac(oyl-L-Ala-gamma-D-Glu-L-Lys-D-Ala-D-Ala)](n)-di-trans,octa-cis-undecaprenyl diphosphate + beta-D-GlcNAc-(1-&gt;4)-Mur2Ac(oyl-L-Ala-gamma-D-Glu-L-Lys-D-Ala-D-Ala)-di-trans,octa-cis-undecaprenyl diphosphate = [GlcNAc-(1-&gt;4)-Mur2Ac(oyl-L-Ala-gamma-D-Glu-L-Lys-D-Ala-D-Ala)](n+1)-di-trans,octa-cis-undecaprenyl diphosphate + di-trans,octa-cis-undecaprenyl diphosphate + H(+)</text>
        <dbReference type="Rhea" id="RHEA:23708"/>
        <dbReference type="Rhea" id="RHEA-COMP:9602"/>
        <dbReference type="Rhea" id="RHEA-COMP:9603"/>
        <dbReference type="ChEBI" id="CHEBI:15378"/>
        <dbReference type="ChEBI" id="CHEBI:58405"/>
        <dbReference type="ChEBI" id="CHEBI:60033"/>
        <dbReference type="ChEBI" id="CHEBI:78435"/>
        <dbReference type="EC" id="2.4.99.28"/>
    </reaction>
</comment>
<keyword evidence="16" id="KW-0735">Signal-anchor</keyword>
<evidence type="ECO:0000256" key="5">
    <source>
        <dbReference type="ARBA" id="ARBA00012448"/>
    </source>
</evidence>
<evidence type="ECO:0000256" key="11">
    <source>
        <dbReference type="ARBA" id="ARBA00022676"/>
    </source>
</evidence>
<evidence type="ECO:0000259" key="29">
    <source>
        <dbReference type="Pfam" id="PF00912"/>
    </source>
</evidence>
<dbReference type="GO" id="GO:0030288">
    <property type="term" value="C:outer membrane-bounded periplasmic space"/>
    <property type="evidence" value="ECO:0007669"/>
    <property type="project" value="TreeGrafter"/>
</dbReference>
<dbReference type="SUPFAM" id="SSF56601">
    <property type="entry name" value="beta-lactamase/transpeptidase-like"/>
    <property type="match status" value="1"/>
</dbReference>
<keyword evidence="10" id="KW-0645">Protease</keyword>
<dbReference type="SUPFAM" id="SSF53955">
    <property type="entry name" value="Lysozyme-like"/>
    <property type="match status" value="1"/>
</dbReference>
<gene>
    <name evidence="31" type="ORF">GL267_05130</name>
</gene>
<dbReference type="EMBL" id="WNJL01000022">
    <property type="protein sequence ID" value="NDU42048.1"/>
    <property type="molecule type" value="Genomic_DNA"/>
</dbReference>
<keyword evidence="15" id="KW-0133">Cell shape</keyword>
<dbReference type="EC" id="2.4.99.28" evidence="24"/>
<evidence type="ECO:0000256" key="27">
    <source>
        <dbReference type="SAM" id="Phobius"/>
    </source>
</evidence>
<evidence type="ECO:0000256" key="14">
    <source>
        <dbReference type="ARBA" id="ARBA00022801"/>
    </source>
</evidence>
<keyword evidence="19 27" id="KW-0472">Membrane</keyword>
<dbReference type="InterPro" id="IPR036950">
    <property type="entry name" value="PBP_transglycosylase"/>
</dbReference>
<dbReference type="GO" id="GO:0071555">
    <property type="term" value="P:cell wall organization"/>
    <property type="evidence" value="ECO:0007669"/>
    <property type="project" value="UniProtKB-KW"/>
</dbReference>
<evidence type="ECO:0000256" key="20">
    <source>
        <dbReference type="ARBA" id="ARBA00023251"/>
    </source>
</evidence>
<keyword evidence="7" id="KW-1003">Cell membrane</keyword>
<dbReference type="GO" id="GO:0046677">
    <property type="term" value="P:response to antibiotic"/>
    <property type="evidence" value="ECO:0007669"/>
    <property type="project" value="UniProtKB-KW"/>
</dbReference>
<dbReference type="Pfam" id="PF00905">
    <property type="entry name" value="Transpeptidase"/>
    <property type="match status" value="1"/>
</dbReference>
<evidence type="ECO:0000256" key="18">
    <source>
        <dbReference type="ARBA" id="ARBA00022989"/>
    </source>
</evidence>
<dbReference type="InterPro" id="IPR050396">
    <property type="entry name" value="Glycosyltr_51/Transpeptidase"/>
</dbReference>
<evidence type="ECO:0000256" key="25">
    <source>
        <dbReference type="ARBA" id="ARBA00049902"/>
    </source>
</evidence>
<comment type="similarity">
    <text evidence="4">In the N-terminal section; belongs to the glycosyltransferase 51 family.</text>
</comment>
<feature type="transmembrane region" description="Helical" evidence="27">
    <location>
        <begin position="25"/>
        <end position="46"/>
    </location>
</feature>
<keyword evidence="22" id="KW-0961">Cell wall biogenesis/degradation</keyword>
<feature type="domain" description="Penicillin-binding protein transpeptidase" evidence="28">
    <location>
        <begin position="473"/>
        <end position="739"/>
    </location>
</feature>
<keyword evidence="17" id="KW-0573">Peptidoglycan synthesis</keyword>
<evidence type="ECO:0000313" key="31">
    <source>
        <dbReference type="EMBL" id="NDU42048.1"/>
    </source>
</evidence>
<evidence type="ECO:0000256" key="6">
    <source>
        <dbReference type="ARBA" id="ARBA00018638"/>
    </source>
</evidence>
<comment type="caution">
    <text evidence="31">The sequence shown here is derived from an EMBL/GenBank/DDBJ whole genome shotgun (WGS) entry which is preliminary data.</text>
</comment>
<keyword evidence="12" id="KW-0808">Transferase</keyword>
<evidence type="ECO:0000259" key="28">
    <source>
        <dbReference type="Pfam" id="PF00905"/>
    </source>
</evidence>
<evidence type="ECO:0000256" key="19">
    <source>
        <dbReference type="ARBA" id="ARBA00023136"/>
    </source>
</evidence>
<comment type="pathway">
    <text evidence="26">Glycan biosynthesis.</text>
</comment>
<keyword evidence="11" id="KW-0328">Glycosyltransferase</keyword>
<proteinExistence type="inferred from homology"/>
<evidence type="ECO:0000256" key="15">
    <source>
        <dbReference type="ARBA" id="ARBA00022960"/>
    </source>
</evidence>
<keyword evidence="18 27" id="KW-1133">Transmembrane helix</keyword>
<dbReference type="GO" id="GO:0006508">
    <property type="term" value="P:proteolysis"/>
    <property type="evidence" value="ECO:0007669"/>
    <property type="project" value="UniProtKB-KW"/>
</dbReference>
<feature type="domain" description="Penicillin-binding protein OB-like" evidence="30">
    <location>
        <begin position="345"/>
        <end position="471"/>
    </location>
</feature>